<evidence type="ECO:0000313" key="2">
    <source>
        <dbReference type="EMBL" id="MCE9240176.1"/>
    </source>
</evidence>
<sequence length="494" mass="57014">MSDSVEMMGNYGYYIDDSNIISFQLGTNPTAGLKDPGFINSNAILPADYNWQSIGGFNVCSRGANNMKCEEVEIDIKKNRLLPRLITKQVNMLYGLGPAIYIKSIKDGKLVKEWTDCPEITAWLESWKDRGLESDYKEVAKGNIKNYYYFRDYFVKWRMTLGNRIGEQCPVAGLELMENRRCRLATQKKDVITELINYKDFTHIAVGRWSYGVSKYLFYPRMVIKDIRNIKYAAISHHREKSVSEFYGVNETHEGTKAYIKGSNDTANYINSFLKNSLAAKIHIIIPNAWAESKRAQITKICNENKERKSKNEPLLTYNGMEIGTAFKESYFLKYLKQELRNISEYLSGADNQGKAYATMSFKTGTGEEQRWKFEVLDLKYKEYIDALITYDKRADEVLLSSVGLDSSISSVSKDGVISKSGADVYYNYLIYLMSLTPDDEICSEPFNMAIQINFPELYRQGYRFGFYRETPSRQEEVTPDERLNKQQSWNRNI</sequence>
<protein>
    <submittedName>
        <fullName evidence="2">Uncharacterized protein</fullName>
    </submittedName>
</protein>
<evidence type="ECO:0000256" key="1">
    <source>
        <dbReference type="SAM" id="MobiDB-lite"/>
    </source>
</evidence>
<accession>A0AAW4ZAQ0</accession>
<proteinExistence type="predicted"/>
<gene>
    <name evidence="2" type="ORF">K0H07_23835</name>
</gene>
<organism evidence="2 3">
    <name type="scientific">Bacteroides thetaiotaomicron</name>
    <dbReference type="NCBI Taxonomy" id="818"/>
    <lineage>
        <taxon>Bacteria</taxon>
        <taxon>Pseudomonadati</taxon>
        <taxon>Bacteroidota</taxon>
        <taxon>Bacteroidia</taxon>
        <taxon>Bacteroidales</taxon>
        <taxon>Bacteroidaceae</taxon>
        <taxon>Bacteroides</taxon>
    </lineage>
</organism>
<reference evidence="2" key="1">
    <citation type="submission" date="2021-07" db="EMBL/GenBank/DDBJ databases">
        <title>Comparative genomics of Bacteroides fragilis group isolates reveals species-dependent resistance mechanisms and validates clinical tools for resistance prediction.</title>
        <authorList>
            <person name="Wallace M.J."/>
            <person name="Jean S."/>
            <person name="Wallace M.A."/>
            <person name="Carey-Ann B.D."/>
            <person name="Dantas G."/>
        </authorList>
    </citation>
    <scope>NUCLEOTIDE SEQUENCE</scope>
    <source>
        <strain evidence="2">BJH_160</strain>
    </source>
</reference>
<name>A0AAW4ZAQ0_BACT4</name>
<evidence type="ECO:0000313" key="3">
    <source>
        <dbReference type="Proteomes" id="UP001200544"/>
    </source>
</evidence>
<feature type="region of interest" description="Disordered" evidence="1">
    <location>
        <begin position="474"/>
        <end position="494"/>
    </location>
</feature>
<comment type="caution">
    <text evidence="2">The sequence shown here is derived from an EMBL/GenBank/DDBJ whole genome shotgun (WGS) entry which is preliminary data.</text>
</comment>
<dbReference type="Proteomes" id="UP001200544">
    <property type="component" value="Unassembled WGS sequence"/>
</dbReference>
<feature type="compositionally biased region" description="Basic and acidic residues" evidence="1">
    <location>
        <begin position="474"/>
        <end position="485"/>
    </location>
</feature>
<dbReference type="AlphaFoldDB" id="A0AAW4ZAQ0"/>
<dbReference type="EMBL" id="JAHYQA010000021">
    <property type="protein sequence ID" value="MCE9240176.1"/>
    <property type="molecule type" value="Genomic_DNA"/>
</dbReference>
<dbReference type="RefSeq" id="WP_234129273.1">
    <property type="nucleotide sequence ID" value="NZ_JAHYQA010000021.1"/>
</dbReference>